<evidence type="ECO:0000313" key="2">
    <source>
        <dbReference type="EMBL" id="GAH28451.1"/>
    </source>
</evidence>
<dbReference type="InterPro" id="IPR007921">
    <property type="entry name" value="CHAP_dom"/>
</dbReference>
<protein>
    <recommendedName>
        <fullName evidence="1">Peptidase C51 domain-containing protein</fullName>
    </recommendedName>
</protein>
<name>X1E5E2_9ZZZZ</name>
<dbReference type="Pfam" id="PF05257">
    <property type="entry name" value="CHAP"/>
    <property type="match status" value="1"/>
</dbReference>
<feature type="non-terminal residue" evidence="2">
    <location>
        <position position="1"/>
    </location>
</feature>
<dbReference type="PROSITE" id="PS50911">
    <property type="entry name" value="CHAP"/>
    <property type="match status" value="1"/>
</dbReference>
<reference evidence="2" key="1">
    <citation type="journal article" date="2014" name="Front. Microbiol.">
        <title>High frequency of phylogenetically diverse reductive dehalogenase-homologous genes in deep subseafloor sedimentary metagenomes.</title>
        <authorList>
            <person name="Kawai M."/>
            <person name="Futagami T."/>
            <person name="Toyoda A."/>
            <person name="Takaki Y."/>
            <person name="Nishi S."/>
            <person name="Hori S."/>
            <person name="Arai W."/>
            <person name="Tsubouchi T."/>
            <person name="Morono Y."/>
            <person name="Uchiyama I."/>
            <person name="Ito T."/>
            <person name="Fujiyama A."/>
            <person name="Inagaki F."/>
            <person name="Takami H."/>
        </authorList>
    </citation>
    <scope>NUCLEOTIDE SEQUENCE</scope>
    <source>
        <strain evidence="2">Expedition CK06-06</strain>
    </source>
</reference>
<dbReference type="AlphaFoldDB" id="X1E5E2"/>
<accession>X1E5E2</accession>
<proteinExistence type="predicted"/>
<feature type="domain" description="Peptidase C51" evidence="1">
    <location>
        <begin position="29"/>
        <end position="145"/>
    </location>
</feature>
<organism evidence="2">
    <name type="scientific">marine sediment metagenome</name>
    <dbReference type="NCBI Taxonomy" id="412755"/>
    <lineage>
        <taxon>unclassified sequences</taxon>
        <taxon>metagenomes</taxon>
        <taxon>ecological metagenomes</taxon>
    </lineage>
</organism>
<dbReference type="Gene3D" id="3.90.1720.10">
    <property type="entry name" value="endopeptidase domain like (from Nostoc punctiforme)"/>
    <property type="match status" value="1"/>
</dbReference>
<evidence type="ECO:0000259" key="1">
    <source>
        <dbReference type="PROSITE" id="PS50911"/>
    </source>
</evidence>
<dbReference type="InterPro" id="IPR038765">
    <property type="entry name" value="Papain-like_cys_pep_sf"/>
</dbReference>
<sequence length="145" mass="16825">EKLTDEKLAIGQEIIIPDGQKPVYYYPQTRSYATYANFPRPYATQSHRFPWGQCTWYVAQRRYVPWSGHAKSWIYTAPYYGFSTGSTPRAGAIVQTRESGYYGHVAYVESVNGPYITISEMHLGRGIRKVRTLHVNDWRIIGYIY</sequence>
<dbReference type="SUPFAM" id="SSF54001">
    <property type="entry name" value="Cysteine proteinases"/>
    <property type="match status" value="1"/>
</dbReference>
<dbReference type="EMBL" id="BARU01005224">
    <property type="protein sequence ID" value="GAH28451.1"/>
    <property type="molecule type" value="Genomic_DNA"/>
</dbReference>
<gene>
    <name evidence="2" type="ORF">S03H2_10114</name>
</gene>
<comment type="caution">
    <text evidence="2">The sequence shown here is derived from an EMBL/GenBank/DDBJ whole genome shotgun (WGS) entry which is preliminary data.</text>
</comment>